<evidence type="ECO:0000256" key="1">
    <source>
        <dbReference type="ARBA" id="ARBA00022801"/>
    </source>
</evidence>
<comment type="caution">
    <text evidence="3">The sequence shown here is derived from an EMBL/GenBank/DDBJ whole genome shotgun (WGS) entry which is preliminary data.</text>
</comment>
<organism evidence="3 4">
    <name type="scientific">Lactiplantibacillus pentosus</name>
    <name type="common">Lactobacillus pentosus</name>
    <dbReference type="NCBI Taxonomy" id="1589"/>
    <lineage>
        <taxon>Bacteria</taxon>
        <taxon>Bacillati</taxon>
        <taxon>Bacillota</taxon>
        <taxon>Bacilli</taxon>
        <taxon>Lactobacillales</taxon>
        <taxon>Lactobacillaceae</taxon>
        <taxon>Lactiplantibacillus</taxon>
    </lineage>
</organism>
<gene>
    <name evidence="3" type="ORF">OOJ94_14565</name>
</gene>
<dbReference type="PANTHER" id="PTHR48081">
    <property type="entry name" value="AB HYDROLASE SUPERFAMILY PROTEIN C4A8.06C"/>
    <property type="match status" value="1"/>
</dbReference>
<dbReference type="PANTHER" id="PTHR48081:SF6">
    <property type="entry name" value="PEPTIDASE S9 PROLYL OLIGOPEPTIDASE CATALYTIC DOMAIN-CONTAINING PROTEIN"/>
    <property type="match status" value="1"/>
</dbReference>
<name>A0A2I0Z7W0_LACPE</name>
<protein>
    <submittedName>
        <fullName evidence="3">Alpha/beta hydrolase</fullName>
    </submittedName>
</protein>
<dbReference type="Pfam" id="PF20434">
    <property type="entry name" value="BD-FAE"/>
    <property type="match status" value="1"/>
</dbReference>
<dbReference type="AlphaFoldDB" id="A0A2I0Z7W0"/>
<accession>A0A2I0Z7W0</accession>
<sequence length="278" mass="30774">MKYEQVSLATPRGFDFKLTCYWKAQLKEDADPRQWPIILIFPGSGFVQMTEREAEPIALAFSAQGYQTVVVDYNLLDRGPIYPNAIDVGLTALQYAQDQGPKHYGDAHKIILMGFSAGAHVAALTNAFGKDESYLQEHGFGSESLTSALQVLGYPVIDLAAGFPATRDEAVKISPNERYWATQKLVTAATPPTFIWNTCADAVVPPYNSLLYASALAQHGVDYEIHTFTHGKHGLCLSTVETSRYNYPEDIEVRAAEWVPLVLSWLSEMLGLTHVDLK</sequence>
<dbReference type="GO" id="GO:0016787">
    <property type="term" value="F:hydrolase activity"/>
    <property type="evidence" value="ECO:0007669"/>
    <property type="project" value="UniProtKB-KW"/>
</dbReference>
<evidence type="ECO:0000313" key="3">
    <source>
        <dbReference type="EMBL" id="MDF2314040.1"/>
    </source>
</evidence>
<dbReference type="Gene3D" id="3.40.50.1820">
    <property type="entry name" value="alpha/beta hydrolase"/>
    <property type="match status" value="1"/>
</dbReference>
<evidence type="ECO:0000313" key="4">
    <source>
        <dbReference type="Proteomes" id="UP001151834"/>
    </source>
</evidence>
<dbReference type="InterPro" id="IPR049492">
    <property type="entry name" value="BD-FAE-like_dom"/>
</dbReference>
<dbReference type="Proteomes" id="UP001151834">
    <property type="component" value="Unassembled WGS sequence"/>
</dbReference>
<proteinExistence type="predicted"/>
<reference evidence="3" key="2">
    <citation type="journal article" date="2023" name="Front Nutr">
        <title>Lactiplantibacillus pentosus P2020 protects the hyperuricemia and renal inflammation in mice.</title>
        <authorList>
            <person name="Wang Z."/>
            <person name="Song L."/>
            <person name="Li X."/>
            <person name="Xiao Y."/>
            <person name="Huang Y."/>
            <person name="Zhang Y."/>
            <person name="Li J."/>
            <person name="Li M."/>
            <person name="Ren Z."/>
        </authorList>
    </citation>
    <scope>NUCLEOTIDE SEQUENCE</scope>
    <source>
        <strain evidence="3">P2000</strain>
    </source>
</reference>
<keyword evidence="1 3" id="KW-0378">Hydrolase</keyword>
<dbReference type="RefSeq" id="WP_050338150.1">
    <property type="nucleotide sequence ID" value="NZ_BJZC01000005.1"/>
</dbReference>
<dbReference type="OrthoDB" id="9794725at2"/>
<dbReference type="SUPFAM" id="SSF53474">
    <property type="entry name" value="alpha/beta-Hydrolases"/>
    <property type="match status" value="1"/>
</dbReference>
<dbReference type="GeneID" id="49395507"/>
<dbReference type="InterPro" id="IPR029058">
    <property type="entry name" value="AB_hydrolase_fold"/>
</dbReference>
<evidence type="ECO:0000259" key="2">
    <source>
        <dbReference type="Pfam" id="PF20434"/>
    </source>
</evidence>
<feature type="domain" description="BD-FAE-like" evidence="2">
    <location>
        <begin position="33"/>
        <end position="214"/>
    </location>
</feature>
<reference evidence="3" key="1">
    <citation type="submission" date="2022-11" db="EMBL/GenBank/DDBJ databases">
        <authorList>
            <person name="Wang Z."/>
        </authorList>
    </citation>
    <scope>NUCLEOTIDE SEQUENCE</scope>
    <source>
        <strain evidence="3">P2000</strain>
    </source>
</reference>
<dbReference type="EMBL" id="JAPEQV010000021">
    <property type="protein sequence ID" value="MDF2314040.1"/>
    <property type="molecule type" value="Genomic_DNA"/>
</dbReference>
<dbReference type="InterPro" id="IPR050300">
    <property type="entry name" value="GDXG_lipolytic_enzyme"/>
</dbReference>